<dbReference type="GO" id="GO:0072380">
    <property type="term" value="C:TRC complex"/>
    <property type="evidence" value="ECO:0007669"/>
    <property type="project" value="TreeGrafter"/>
</dbReference>
<dbReference type="InterPro" id="IPR038084">
    <property type="entry name" value="PduO/GlcC-like_sf"/>
</dbReference>
<protein>
    <submittedName>
        <fullName evidence="2">Uncharacterized protein</fullName>
    </submittedName>
</protein>
<dbReference type="GO" id="GO:0006620">
    <property type="term" value="P:post-translational protein targeting to endoplasmic reticulum membrane"/>
    <property type="evidence" value="ECO:0007669"/>
    <property type="project" value="TreeGrafter"/>
</dbReference>
<name>A0AAV9Q929_9PEZI</name>
<dbReference type="PIRSF" id="PIRSF008757">
    <property type="entry name" value="UCP008757"/>
    <property type="match status" value="1"/>
</dbReference>
<proteinExistence type="predicted"/>
<accession>A0AAV9Q929</accession>
<dbReference type="PANTHER" id="PTHR28255:SF1">
    <property type="entry name" value="UPF0303 PROTEIN YBR137W"/>
    <property type="match status" value="1"/>
</dbReference>
<keyword evidence="3" id="KW-1185">Reference proteome</keyword>
<dbReference type="EMBL" id="JAXLQG010000008">
    <property type="protein sequence ID" value="KAK5536774.1"/>
    <property type="molecule type" value="Genomic_DNA"/>
</dbReference>
<dbReference type="SUPFAM" id="SSF143744">
    <property type="entry name" value="GlcG-like"/>
    <property type="match status" value="1"/>
</dbReference>
<dbReference type="Proteomes" id="UP001345827">
    <property type="component" value="Unassembled WGS sequence"/>
</dbReference>
<dbReference type="AlphaFoldDB" id="A0AAV9Q929"/>
<evidence type="ECO:0000313" key="3">
    <source>
        <dbReference type="Proteomes" id="UP001345827"/>
    </source>
</evidence>
<dbReference type="InterPro" id="IPR005624">
    <property type="entry name" value="PduO/GlcC-like"/>
</dbReference>
<feature type="region of interest" description="Disordered" evidence="1">
    <location>
        <begin position="170"/>
        <end position="189"/>
    </location>
</feature>
<dbReference type="Pfam" id="PF03928">
    <property type="entry name" value="HbpS-like"/>
    <property type="match status" value="1"/>
</dbReference>
<dbReference type="Gene3D" id="3.30.450.150">
    <property type="entry name" value="Haem-degrading domain"/>
    <property type="match status" value="1"/>
</dbReference>
<gene>
    <name evidence="2" type="ORF">LTR25_005448</name>
</gene>
<dbReference type="InterPro" id="IPR010371">
    <property type="entry name" value="YBR137W-like"/>
</dbReference>
<evidence type="ECO:0000313" key="2">
    <source>
        <dbReference type="EMBL" id="KAK5536774.1"/>
    </source>
</evidence>
<dbReference type="PANTHER" id="PTHR28255">
    <property type="match status" value="1"/>
</dbReference>
<evidence type="ECO:0000256" key="1">
    <source>
        <dbReference type="SAM" id="MobiDB-lite"/>
    </source>
</evidence>
<reference evidence="2 3" key="1">
    <citation type="submission" date="2023-06" db="EMBL/GenBank/DDBJ databases">
        <title>Black Yeasts Isolated from many extreme environments.</title>
        <authorList>
            <person name="Coleine C."/>
            <person name="Stajich J.E."/>
            <person name="Selbmann L."/>
        </authorList>
    </citation>
    <scope>NUCLEOTIDE SEQUENCE [LARGE SCALE GENOMIC DNA]</scope>
    <source>
        <strain evidence="2 3">CCFEE 5887</strain>
    </source>
</reference>
<organism evidence="2 3">
    <name type="scientific">Vermiconidia calcicola</name>
    <dbReference type="NCBI Taxonomy" id="1690605"/>
    <lineage>
        <taxon>Eukaryota</taxon>
        <taxon>Fungi</taxon>
        <taxon>Dikarya</taxon>
        <taxon>Ascomycota</taxon>
        <taxon>Pezizomycotina</taxon>
        <taxon>Dothideomycetes</taxon>
        <taxon>Dothideomycetidae</taxon>
        <taxon>Mycosphaerellales</taxon>
        <taxon>Extremaceae</taxon>
        <taxon>Vermiconidia</taxon>
    </lineage>
</organism>
<sequence>MSARPLREAPRDLDSIAQQEEGLILPHFTADDALEIGLAIRNRLRALTQLSAVVNISLANSNNLLFHAVSRPGVQPDNDVWVSRKRRTVLRWGVSTWFMHNKMHGDEEAFRKKYMLGETAGEYAIHGGGVPVRVRGVEGIVGVVVVSGLKQYEDHQLVVEALEEFLEDIRGQEQRKEPREPDWPTKPEQ</sequence>
<comment type="caution">
    <text evidence="2">The sequence shown here is derived from an EMBL/GenBank/DDBJ whole genome shotgun (WGS) entry which is preliminary data.</text>
</comment>